<evidence type="ECO:0008006" key="3">
    <source>
        <dbReference type="Google" id="ProtNLM"/>
    </source>
</evidence>
<organism evidence="1 2">
    <name type="scientific">Streptomyces variabilis</name>
    <dbReference type="NCBI Taxonomy" id="67372"/>
    <lineage>
        <taxon>Bacteria</taxon>
        <taxon>Bacillati</taxon>
        <taxon>Actinomycetota</taxon>
        <taxon>Actinomycetes</taxon>
        <taxon>Kitasatosporales</taxon>
        <taxon>Streptomycetaceae</taxon>
        <taxon>Streptomyces</taxon>
        <taxon>Streptomyces griseoincarnatus group</taxon>
    </lineage>
</organism>
<keyword evidence="2" id="KW-1185">Reference proteome</keyword>
<reference evidence="2" key="1">
    <citation type="journal article" date="2019" name="Int. J. Syst. Evol. Microbiol.">
        <title>The Global Catalogue of Microorganisms (GCM) 10K type strain sequencing project: providing services to taxonomists for standard genome sequencing and annotation.</title>
        <authorList>
            <consortium name="The Broad Institute Genomics Platform"/>
            <consortium name="The Broad Institute Genome Sequencing Center for Infectious Disease"/>
            <person name="Wu L."/>
            <person name="Ma J."/>
        </authorList>
    </citation>
    <scope>NUCLEOTIDE SEQUENCE [LARGE SCALE GENOMIC DNA]</scope>
    <source>
        <strain evidence="2">JCM 4422</strain>
    </source>
</reference>
<evidence type="ECO:0000313" key="1">
    <source>
        <dbReference type="EMBL" id="GGT70991.1"/>
    </source>
</evidence>
<dbReference type="RefSeq" id="WP_189366110.1">
    <property type="nucleotide sequence ID" value="NZ_BMTZ01000020.1"/>
</dbReference>
<dbReference type="EMBL" id="BMTZ01000020">
    <property type="protein sequence ID" value="GGT70991.1"/>
    <property type="molecule type" value="Genomic_DNA"/>
</dbReference>
<dbReference type="Proteomes" id="UP000629911">
    <property type="component" value="Unassembled WGS sequence"/>
</dbReference>
<comment type="caution">
    <text evidence="1">The sequence shown here is derived from an EMBL/GenBank/DDBJ whole genome shotgun (WGS) entry which is preliminary data.</text>
</comment>
<name>A0ABQ2U4H3_9ACTN</name>
<gene>
    <name evidence="1" type="ORF">GCM10010287_51830</name>
</gene>
<evidence type="ECO:0000313" key="2">
    <source>
        <dbReference type="Proteomes" id="UP000629911"/>
    </source>
</evidence>
<proteinExistence type="predicted"/>
<accession>A0ABQ2U4H3</accession>
<sequence>MTPTALADGIRLADPAPHDLVLPAHRVRSNIPEDQLPRFRDLTWRLSCMTHKDTVKPEIVNWARCPEPLRASLMRVGWAVMNIPAPEVLLRETASRKVMSPRALRLTFSFWIDFADWLVKRGITELAAVTGEDLGEYAEHIRTYGRSWDHDQRAAKTLTRIWGYAPFLLPQDRLVMPPWEDPAAVMSDFLGTKDTPSDGENNIPIVHPAVMSPLLVWSLRMVLDLGPDILAAWRERRRLLDRTREASPRGDSQVVVDYLKGLIAQGKPLPGFSGFQEDAIKASVRSRGGKGILPSLNRQFIAGTLGVHADQVTVAQRRLRHELEPHHFGLDAPLDVPITSRIADRPWTDSLDFDEITFLVLHLSTASLITTAYLSGMRPEEVLHLTRGCCTREEREDGTSRYKITGRHFKGVTDDEGNAIPEGEIRPDPWVVLEFVARSIAVVEELESGDLLFSRSFSRGHRPSAEGGDAVPSDMATKRIASFIAWANQQAIRHDRPHELIPEDPEGPVVLRRFRRTIAWFIHRQPGGRIALGVQFGHAATLIGESYAGRSKADMLELLDFEKGLALADALAEARERIADGESVSGPAASRYISAAAEFENRYVGTYLGKRELRALVKNPKLQVYEDPKAFLTCNFDAFKALCDPDLELGQSNTGRRRTPDRTRCQLACPNISRTDSHIASIQAEVDKIDADAAAGLDPYPIARREQQRRAVFVEIIERHQSSAIPGSPSSEKTR</sequence>
<protein>
    <recommendedName>
        <fullName evidence="3">Integrase</fullName>
    </recommendedName>
</protein>